<organism evidence="3 4">
    <name type="scientific">Candidatus Acidiferrum panamense</name>
    <dbReference type="NCBI Taxonomy" id="2741543"/>
    <lineage>
        <taxon>Bacteria</taxon>
        <taxon>Pseudomonadati</taxon>
        <taxon>Acidobacteriota</taxon>
        <taxon>Terriglobia</taxon>
        <taxon>Candidatus Acidiferrales</taxon>
        <taxon>Candidatus Acidiferrum</taxon>
    </lineage>
</organism>
<evidence type="ECO:0000313" key="4">
    <source>
        <dbReference type="Proteomes" id="UP000567293"/>
    </source>
</evidence>
<dbReference type="PANTHER" id="PTHR35526">
    <property type="entry name" value="ANTI-SIGMA-F FACTOR RSBW-RELATED"/>
    <property type="match status" value="1"/>
</dbReference>
<dbReference type="SUPFAM" id="SSF55874">
    <property type="entry name" value="ATPase domain of HSP90 chaperone/DNA topoisomerase II/histidine kinase"/>
    <property type="match status" value="1"/>
</dbReference>
<dbReference type="InterPro" id="IPR050267">
    <property type="entry name" value="Anti-sigma-factor_SerPK"/>
</dbReference>
<keyword evidence="1" id="KW-0418">Kinase</keyword>
<dbReference type="CDD" id="cd16936">
    <property type="entry name" value="HATPase_RsbW-like"/>
    <property type="match status" value="1"/>
</dbReference>
<evidence type="ECO:0000256" key="1">
    <source>
        <dbReference type="ARBA" id="ARBA00022527"/>
    </source>
</evidence>
<evidence type="ECO:0000259" key="2">
    <source>
        <dbReference type="Pfam" id="PF13581"/>
    </source>
</evidence>
<dbReference type="AlphaFoldDB" id="A0A7V8NX99"/>
<dbReference type="Gene3D" id="3.30.565.10">
    <property type="entry name" value="Histidine kinase-like ATPase, C-terminal domain"/>
    <property type="match status" value="1"/>
</dbReference>
<dbReference type="InterPro" id="IPR036890">
    <property type="entry name" value="HATPase_C_sf"/>
</dbReference>
<gene>
    <name evidence="3" type="ORF">HRJ53_29765</name>
</gene>
<name>A0A7V8NX99_9BACT</name>
<dbReference type="Pfam" id="PF13581">
    <property type="entry name" value="HATPase_c_2"/>
    <property type="match status" value="1"/>
</dbReference>
<dbReference type="GO" id="GO:0005524">
    <property type="term" value="F:ATP binding"/>
    <property type="evidence" value="ECO:0007669"/>
    <property type="project" value="UniProtKB-KW"/>
</dbReference>
<reference evidence="3" key="1">
    <citation type="submission" date="2020-06" db="EMBL/GenBank/DDBJ databases">
        <title>Legume-microbial interactions unlock mineral nutrients during tropical forest succession.</title>
        <authorList>
            <person name="Epihov D.Z."/>
        </authorList>
    </citation>
    <scope>NUCLEOTIDE SEQUENCE [LARGE SCALE GENOMIC DNA]</scope>
    <source>
        <strain evidence="3">Pan2503</strain>
    </source>
</reference>
<proteinExistence type="predicted"/>
<dbReference type="EMBL" id="JACDQQ010002872">
    <property type="protein sequence ID" value="MBA0089199.1"/>
    <property type="molecule type" value="Genomic_DNA"/>
</dbReference>
<keyword evidence="3" id="KW-0067">ATP-binding</keyword>
<sequence>MTASAKHLEITLETQVESVNLAEEMCLRVAEAAGFGEDDCYRIGMSVREGVINAFHYGNQERPEKKIYLALDITSEKLIIHVLDEGTGFTLADVPDPLAEENLLSTSGRGIFLMRAFMDEFEVVTGRTGGAEIVMSKKLPVPVG</sequence>
<keyword evidence="4" id="KW-1185">Reference proteome</keyword>
<keyword evidence="1" id="KW-0808">Transferase</keyword>
<protein>
    <submittedName>
        <fullName evidence="3">ATP-binding protein</fullName>
    </submittedName>
</protein>
<dbReference type="PANTHER" id="PTHR35526:SF3">
    <property type="entry name" value="ANTI-SIGMA-F FACTOR RSBW"/>
    <property type="match status" value="1"/>
</dbReference>
<evidence type="ECO:0000313" key="3">
    <source>
        <dbReference type="EMBL" id="MBA0089199.1"/>
    </source>
</evidence>
<keyword evidence="3" id="KW-0547">Nucleotide-binding</keyword>
<dbReference type="GO" id="GO:0004674">
    <property type="term" value="F:protein serine/threonine kinase activity"/>
    <property type="evidence" value="ECO:0007669"/>
    <property type="project" value="UniProtKB-KW"/>
</dbReference>
<dbReference type="Proteomes" id="UP000567293">
    <property type="component" value="Unassembled WGS sequence"/>
</dbReference>
<comment type="caution">
    <text evidence="3">The sequence shown here is derived from an EMBL/GenBank/DDBJ whole genome shotgun (WGS) entry which is preliminary data.</text>
</comment>
<feature type="non-terminal residue" evidence="3">
    <location>
        <position position="144"/>
    </location>
</feature>
<feature type="domain" description="Histidine kinase/HSP90-like ATPase" evidence="2">
    <location>
        <begin position="15"/>
        <end position="137"/>
    </location>
</feature>
<keyword evidence="1" id="KW-0723">Serine/threonine-protein kinase</keyword>
<accession>A0A7V8NX99</accession>
<dbReference type="InterPro" id="IPR003594">
    <property type="entry name" value="HATPase_dom"/>
</dbReference>